<proteinExistence type="predicted"/>
<evidence type="ECO:0000259" key="5">
    <source>
        <dbReference type="Pfam" id="PF10447"/>
    </source>
</evidence>
<dbReference type="GO" id="GO:0005730">
    <property type="term" value="C:nucleolus"/>
    <property type="evidence" value="ECO:0007669"/>
    <property type="project" value="UniProtKB-SubCell"/>
</dbReference>
<evidence type="ECO:0000256" key="3">
    <source>
        <dbReference type="ARBA" id="ARBA00022835"/>
    </source>
</evidence>
<evidence type="ECO:0000256" key="4">
    <source>
        <dbReference type="SAM" id="MobiDB-lite"/>
    </source>
</evidence>
<dbReference type="Pfam" id="PF10447">
    <property type="entry name" value="EXOSC1"/>
    <property type="match status" value="1"/>
</dbReference>
<reference evidence="7 8" key="1">
    <citation type="submission" date="2015-01" db="EMBL/GenBank/DDBJ databases">
        <title>The Genome Sequence of Capronia semiimmersa CBS27337.</title>
        <authorList>
            <consortium name="The Broad Institute Genomics Platform"/>
            <person name="Cuomo C."/>
            <person name="de Hoog S."/>
            <person name="Gorbushina A."/>
            <person name="Stielow B."/>
            <person name="Teixiera M."/>
            <person name="Abouelleil A."/>
            <person name="Chapman S.B."/>
            <person name="Priest M."/>
            <person name="Young S.K."/>
            <person name="Wortman J."/>
            <person name="Nusbaum C."/>
            <person name="Birren B."/>
        </authorList>
    </citation>
    <scope>NUCLEOTIDE SEQUENCE [LARGE SCALE GENOMIC DNA]</scope>
    <source>
        <strain evidence="7 8">CBS 27337</strain>
    </source>
</reference>
<sequence length="216" mass="23091">MTSTACVPGQVLSNTSTHVPGPGTHVYETKILASILGHTLITSSPDKSSKPTISVPRQSTSPLTSTNNVVLPEVGSTVLCRVTRVRQRELNASILTVISGITQPSPSAAANTEIIPYTHLTTDDLQFQAVLRREDIRTHSDATTTVASSYRVGDIILASVISLGDERNYYISTAGNEFGVVVATSEGRNAMVPMSWKEMRDVVTGKGEPRKVAKPS</sequence>
<dbReference type="Gene3D" id="2.40.50.140">
    <property type="entry name" value="Nucleic acid-binding proteins"/>
    <property type="match status" value="1"/>
</dbReference>
<dbReference type="GO" id="GO:0003723">
    <property type="term" value="F:RNA binding"/>
    <property type="evidence" value="ECO:0007669"/>
    <property type="project" value="InterPro"/>
</dbReference>
<dbReference type="Proteomes" id="UP000054266">
    <property type="component" value="Unassembled WGS sequence"/>
</dbReference>
<feature type="domain" description="Exosome complex component CSL4 C-terminal" evidence="5">
    <location>
        <begin position="71"/>
        <end position="163"/>
    </location>
</feature>
<dbReference type="InterPro" id="IPR012340">
    <property type="entry name" value="NA-bd_OB-fold"/>
</dbReference>
<name>A0A0D2FX66_9EURO</name>
<protein>
    <recommendedName>
        <fullName evidence="9">Exosome complex component CSL4 C-terminal domain-containing protein</fullName>
    </recommendedName>
</protein>
<feature type="domain" description="Exosome complex component N-terminal" evidence="6">
    <location>
        <begin position="6"/>
        <end position="38"/>
    </location>
</feature>
<keyword evidence="3" id="KW-0271">Exosome</keyword>
<dbReference type="Pfam" id="PF14382">
    <property type="entry name" value="ECR1_N"/>
    <property type="match status" value="1"/>
</dbReference>
<dbReference type="InterPro" id="IPR019495">
    <property type="entry name" value="EXOSC1_C"/>
</dbReference>
<dbReference type="GO" id="GO:0000176">
    <property type="term" value="C:nuclear exosome (RNase complex)"/>
    <property type="evidence" value="ECO:0007669"/>
    <property type="project" value="TreeGrafter"/>
</dbReference>
<dbReference type="STRING" id="5601.A0A0D2FX66"/>
<dbReference type="InterPro" id="IPR039771">
    <property type="entry name" value="Csl4"/>
</dbReference>
<accession>A0A0D2FX66</accession>
<dbReference type="SUPFAM" id="SSF110324">
    <property type="entry name" value="Ribosomal L27 protein-like"/>
    <property type="match status" value="1"/>
</dbReference>
<evidence type="ECO:0000256" key="2">
    <source>
        <dbReference type="ARBA" id="ARBA00022490"/>
    </source>
</evidence>
<comment type="subcellular location">
    <subcellularLocation>
        <location evidence="1">Nucleus</location>
        <location evidence="1">Nucleolus</location>
    </subcellularLocation>
</comment>
<dbReference type="HOGENOM" id="CLU_067135_3_0_1"/>
<dbReference type="PANTHER" id="PTHR12686:SF8">
    <property type="entry name" value="EXOSOME COMPLEX COMPONENT CSL4"/>
    <property type="match status" value="1"/>
</dbReference>
<keyword evidence="8" id="KW-1185">Reference proteome</keyword>
<dbReference type="AlphaFoldDB" id="A0A0D2FX66"/>
<gene>
    <name evidence="7" type="ORF">PV04_09432</name>
</gene>
<dbReference type="GO" id="GO:0006396">
    <property type="term" value="P:RNA processing"/>
    <property type="evidence" value="ECO:0007669"/>
    <property type="project" value="InterPro"/>
</dbReference>
<dbReference type="EMBL" id="KN846961">
    <property type="protein sequence ID" value="KIW64504.1"/>
    <property type="molecule type" value="Genomic_DNA"/>
</dbReference>
<evidence type="ECO:0000259" key="6">
    <source>
        <dbReference type="Pfam" id="PF14382"/>
    </source>
</evidence>
<evidence type="ECO:0008006" key="9">
    <source>
        <dbReference type="Google" id="ProtNLM"/>
    </source>
</evidence>
<keyword evidence="2" id="KW-0963">Cytoplasm</keyword>
<dbReference type="InterPro" id="IPR025721">
    <property type="entry name" value="Exosome_cplx_N_dom"/>
</dbReference>
<dbReference type="Gene3D" id="2.40.50.100">
    <property type="match status" value="1"/>
</dbReference>
<dbReference type="PANTHER" id="PTHR12686">
    <property type="entry name" value="3'-5' EXORIBONUCLEASE CSL4-RELATED"/>
    <property type="match status" value="1"/>
</dbReference>
<dbReference type="GO" id="GO:0005737">
    <property type="term" value="C:cytoplasm"/>
    <property type="evidence" value="ECO:0007669"/>
    <property type="project" value="TreeGrafter"/>
</dbReference>
<evidence type="ECO:0000256" key="1">
    <source>
        <dbReference type="ARBA" id="ARBA00004604"/>
    </source>
</evidence>
<evidence type="ECO:0000313" key="8">
    <source>
        <dbReference type="Proteomes" id="UP000054266"/>
    </source>
</evidence>
<evidence type="ECO:0000313" key="7">
    <source>
        <dbReference type="EMBL" id="KIW64504.1"/>
    </source>
</evidence>
<organism evidence="7 8">
    <name type="scientific">Phialophora macrospora</name>
    <dbReference type="NCBI Taxonomy" id="1851006"/>
    <lineage>
        <taxon>Eukaryota</taxon>
        <taxon>Fungi</taxon>
        <taxon>Dikarya</taxon>
        <taxon>Ascomycota</taxon>
        <taxon>Pezizomycotina</taxon>
        <taxon>Eurotiomycetes</taxon>
        <taxon>Chaetothyriomycetidae</taxon>
        <taxon>Chaetothyriales</taxon>
        <taxon>Herpotrichiellaceae</taxon>
        <taxon>Phialophora</taxon>
    </lineage>
</organism>
<dbReference type="SUPFAM" id="SSF50249">
    <property type="entry name" value="Nucleic acid-binding proteins"/>
    <property type="match status" value="1"/>
</dbReference>
<feature type="region of interest" description="Disordered" evidence="4">
    <location>
        <begin position="43"/>
        <end position="65"/>
    </location>
</feature>